<dbReference type="PANTHER" id="PTHR34007">
    <property type="entry name" value="AEROLYSIN-LIKE PROTEIN-RELATED"/>
    <property type="match status" value="1"/>
</dbReference>
<dbReference type="InterPro" id="IPR053280">
    <property type="entry name" value="Aerolysin-like_pore-former"/>
</dbReference>
<dbReference type="EMBL" id="GIFC01016261">
    <property type="protein sequence ID" value="MXU98344.1"/>
    <property type="molecule type" value="Transcribed_RNA"/>
</dbReference>
<reference evidence="1" key="1">
    <citation type="submission" date="2019-12" db="EMBL/GenBank/DDBJ databases">
        <title>An insight into the sialome of adult female Ixodes ricinus ticks feeding for 6 days.</title>
        <authorList>
            <person name="Perner J."/>
            <person name="Ribeiro J.M.C."/>
        </authorList>
    </citation>
    <scope>NUCLEOTIDE SEQUENCE</scope>
    <source>
        <strain evidence="1">Semi-engorged</strain>
        <tissue evidence="1">Salivary glands</tissue>
    </source>
</reference>
<accession>A0A6B0V986</accession>
<proteinExistence type="predicted"/>
<dbReference type="SUPFAM" id="SSF56973">
    <property type="entry name" value="Aerolisin/ETX pore-forming domain"/>
    <property type="match status" value="1"/>
</dbReference>
<dbReference type="Gene3D" id="2.170.15.10">
    <property type="entry name" value="Proaerolysin, chain A, domain 3"/>
    <property type="match status" value="1"/>
</dbReference>
<protein>
    <submittedName>
        <fullName evidence="1">Putative cytotoxin-like protein</fullName>
    </submittedName>
</protein>
<name>A0A6B0V986_IXORI</name>
<dbReference type="PANTHER" id="PTHR34007:SF1">
    <property type="entry name" value="AEROLYSIN-LIKE PROTEIN-RELATED"/>
    <property type="match status" value="1"/>
</dbReference>
<evidence type="ECO:0000313" key="1">
    <source>
        <dbReference type="EMBL" id="MXU98344.1"/>
    </source>
</evidence>
<dbReference type="AlphaFoldDB" id="A0A6B0V986"/>
<sequence>MLCFSIGKSTVKAYVIQMHRRVKKAHNHGTITAFYWFSGERHTQRRKTNAVTLHFTSFLIELDETPKVFTLGTAVKKFVDVFQQVYSVEVEWTDLKSERKEMKDLFATKKFQVNVERGPIKIGETKTSSSTRTPLYANLYDNQANASQTYTVTHTTIRKEKSSYMTKLGFSIGTELSGGLTFEETLGLSGSFGVKTDRETAPTDTKTKLKLFSVAMGVTVPPNRTVQVEWYTTTSQKDFIWTCNVTISGYFAMKLTTKLENTDLLILPVRYLALANKELEAVGPRHARFVASGVFTAITVPESDIYTSDVTDTLKDKITMISERSRIVG</sequence>
<organism evidence="1">
    <name type="scientific">Ixodes ricinus</name>
    <name type="common">Common tick</name>
    <name type="synonym">Acarus ricinus</name>
    <dbReference type="NCBI Taxonomy" id="34613"/>
    <lineage>
        <taxon>Eukaryota</taxon>
        <taxon>Metazoa</taxon>
        <taxon>Ecdysozoa</taxon>
        <taxon>Arthropoda</taxon>
        <taxon>Chelicerata</taxon>
        <taxon>Arachnida</taxon>
        <taxon>Acari</taxon>
        <taxon>Parasitiformes</taxon>
        <taxon>Ixodida</taxon>
        <taxon>Ixodoidea</taxon>
        <taxon>Ixodidae</taxon>
        <taxon>Ixodinae</taxon>
        <taxon>Ixodes</taxon>
    </lineage>
</organism>